<evidence type="ECO:0000256" key="5">
    <source>
        <dbReference type="SAM" id="MobiDB-lite"/>
    </source>
</evidence>
<sequence length="466" mass="50096">MSSGVSSTADLQDQKKVCAKCATAPAPCTTLKTCGKCRSAWYCSRERQRADQREHKKVCASPADNLMHSQADGIENILFDYGFGGVFSVVQADCFKRLGRTPIAPCIAGSGYRTSCRQISPPSNGAGKKKIAAVVPQPDDNAAHAQCPARQPQRSSAPPAARRPHLAHRSKDAPNAALSNTARRNARAPTGSLTNQSVSRPQPIPRPPRPKGEGFKRHGTGVLVCELSCPAKEYISLKDMNHPVHLRLRTTYVPASEFAALESHWSLPLGALASKAEQFGQGLIGPGTVLPPGQVFKIIVVCPFDNAENYQAFLMVNWLAPEDPMRHLVPTVSLADWDWEVTPERDINNADVFHKLSIQRALREERRAKCAKPSDVEAPLVPPLVVHINVLRSLGGASTAISHIAFSVPVKWILKGLSAWGWGLGSHPGYPPKNPKKVLSGRVSFGADGSSKAAAGAVGRAHDTDG</sequence>
<dbReference type="PROSITE" id="PS50865">
    <property type="entry name" value="ZF_MYND_2"/>
    <property type="match status" value="1"/>
</dbReference>
<gene>
    <name evidence="7" type="ORF">BDK51DRAFT_43978</name>
</gene>
<evidence type="ECO:0000313" key="8">
    <source>
        <dbReference type="Proteomes" id="UP000269721"/>
    </source>
</evidence>
<reference evidence="8" key="1">
    <citation type="journal article" date="2018" name="Nat. Microbiol.">
        <title>Leveraging single-cell genomics to expand the fungal tree of life.</title>
        <authorList>
            <person name="Ahrendt S.R."/>
            <person name="Quandt C.A."/>
            <person name="Ciobanu D."/>
            <person name="Clum A."/>
            <person name="Salamov A."/>
            <person name="Andreopoulos B."/>
            <person name="Cheng J.F."/>
            <person name="Woyke T."/>
            <person name="Pelin A."/>
            <person name="Henrissat B."/>
            <person name="Reynolds N.K."/>
            <person name="Benny G.L."/>
            <person name="Smith M.E."/>
            <person name="James T.Y."/>
            <person name="Grigoriev I.V."/>
        </authorList>
    </citation>
    <scope>NUCLEOTIDE SEQUENCE [LARGE SCALE GENOMIC DNA]</scope>
</reference>
<name>A0A4P9WEA3_9FUNG</name>
<keyword evidence="8" id="KW-1185">Reference proteome</keyword>
<organism evidence="7 8">
    <name type="scientific">Blyttiomyces helicus</name>
    <dbReference type="NCBI Taxonomy" id="388810"/>
    <lineage>
        <taxon>Eukaryota</taxon>
        <taxon>Fungi</taxon>
        <taxon>Fungi incertae sedis</taxon>
        <taxon>Chytridiomycota</taxon>
        <taxon>Chytridiomycota incertae sedis</taxon>
        <taxon>Chytridiomycetes</taxon>
        <taxon>Chytridiomycetes incertae sedis</taxon>
        <taxon>Blyttiomyces</taxon>
    </lineage>
</organism>
<keyword evidence="3" id="KW-0862">Zinc</keyword>
<keyword evidence="2 4" id="KW-0863">Zinc-finger</keyword>
<dbReference type="InterPro" id="IPR002893">
    <property type="entry name" value="Znf_MYND"/>
</dbReference>
<dbReference type="Gene3D" id="6.10.140.2220">
    <property type="match status" value="1"/>
</dbReference>
<evidence type="ECO:0000313" key="7">
    <source>
        <dbReference type="EMBL" id="RKO91049.1"/>
    </source>
</evidence>
<keyword evidence="1" id="KW-0479">Metal-binding</keyword>
<dbReference type="Proteomes" id="UP000269721">
    <property type="component" value="Unassembled WGS sequence"/>
</dbReference>
<feature type="region of interest" description="Disordered" evidence="5">
    <location>
        <begin position="139"/>
        <end position="217"/>
    </location>
</feature>
<proteinExistence type="predicted"/>
<dbReference type="EMBL" id="KZ995255">
    <property type="protein sequence ID" value="RKO91049.1"/>
    <property type="molecule type" value="Genomic_DNA"/>
</dbReference>
<dbReference type="OrthoDB" id="341421at2759"/>
<dbReference type="AlphaFoldDB" id="A0A4P9WEA3"/>
<dbReference type="SUPFAM" id="SSF144232">
    <property type="entry name" value="HIT/MYND zinc finger-like"/>
    <property type="match status" value="1"/>
</dbReference>
<protein>
    <recommendedName>
        <fullName evidence="6">MYND-type domain-containing protein</fullName>
    </recommendedName>
</protein>
<feature type="domain" description="MYND-type" evidence="6">
    <location>
        <begin position="18"/>
        <end position="59"/>
    </location>
</feature>
<dbReference type="Pfam" id="PF01753">
    <property type="entry name" value="zf-MYND"/>
    <property type="match status" value="1"/>
</dbReference>
<evidence type="ECO:0000259" key="6">
    <source>
        <dbReference type="PROSITE" id="PS50865"/>
    </source>
</evidence>
<feature type="compositionally biased region" description="Low complexity" evidence="5">
    <location>
        <begin position="148"/>
        <end position="160"/>
    </location>
</feature>
<evidence type="ECO:0000256" key="1">
    <source>
        <dbReference type="ARBA" id="ARBA00022723"/>
    </source>
</evidence>
<dbReference type="GO" id="GO:0008270">
    <property type="term" value="F:zinc ion binding"/>
    <property type="evidence" value="ECO:0007669"/>
    <property type="project" value="UniProtKB-KW"/>
</dbReference>
<evidence type="ECO:0000256" key="4">
    <source>
        <dbReference type="PROSITE-ProRule" id="PRU00134"/>
    </source>
</evidence>
<evidence type="ECO:0000256" key="2">
    <source>
        <dbReference type="ARBA" id="ARBA00022771"/>
    </source>
</evidence>
<accession>A0A4P9WEA3</accession>
<evidence type="ECO:0000256" key="3">
    <source>
        <dbReference type="ARBA" id="ARBA00022833"/>
    </source>
</evidence>